<evidence type="ECO:0000256" key="1">
    <source>
        <dbReference type="SAM" id="Coils"/>
    </source>
</evidence>
<dbReference type="Proteomes" id="UP000002216">
    <property type="component" value="Chromosome"/>
</dbReference>
<dbReference type="STRING" id="525897.Dbac_1292"/>
<name>C7LS08_DESBD</name>
<accession>C7LS08</accession>
<dbReference type="EMBL" id="CP001629">
    <property type="protein sequence ID" value="ACU89391.1"/>
    <property type="molecule type" value="Genomic_DNA"/>
</dbReference>
<evidence type="ECO:0000313" key="2">
    <source>
        <dbReference type="EMBL" id="ACU89391.1"/>
    </source>
</evidence>
<dbReference type="AlphaFoldDB" id="C7LS08"/>
<organism evidence="2 3">
    <name type="scientific">Desulfomicrobium baculatum (strain DSM 4028 / VKM B-1378 / X)</name>
    <name type="common">Desulfovibrio baculatus</name>
    <dbReference type="NCBI Taxonomy" id="525897"/>
    <lineage>
        <taxon>Bacteria</taxon>
        <taxon>Pseudomonadati</taxon>
        <taxon>Thermodesulfobacteriota</taxon>
        <taxon>Desulfovibrionia</taxon>
        <taxon>Desulfovibrionales</taxon>
        <taxon>Desulfomicrobiaceae</taxon>
        <taxon>Desulfomicrobium</taxon>
    </lineage>
</organism>
<gene>
    <name evidence="2" type="ordered locus">Dbac_1292</name>
</gene>
<dbReference type="HOGENOM" id="CLU_1666561_0_0_7"/>
<reference evidence="2 3" key="1">
    <citation type="journal article" date="2009" name="Stand. Genomic Sci.">
        <title>Complete genome sequence of Desulfomicrobium baculatum type strain (X).</title>
        <authorList>
            <person name="Copeland A."/>
            <person name="Spring S."/>
            <person name="Goker M."/>
            <person name="Schneider S."/>
            <person name="Lapidus A."/>
            <person name="Del Rio T.G."/>
            <person name="Tice H."/>
            <person name="Cheng J.F."/>
            <person name="Chen F."/>
            <person name="Nolan M."/>
            <person name="Bruce D."/>
            <person name="Goodwin L."/>
            <person name="Pitluck S."/>
            <person name="Ivanova N."/>
            <person name="Mavrommatis K."/>
            <person name="Ovchinnikova G."/>
            <person name="Pati A."/>
            <person name="Chen A."/>
            <person name="Palaniappan K."/>
            <person name="Land M."/>
            <person name="Hauser L."/>
            <person name="Chang Y.J."/>
            <person name="Jeffries C.C."/>
            <person name="Meincke L."/>
            <person name="Sims D."/>
            <person name="Brettin T."/>
            <person name="Detter J.C."/>
            <person name="Han C."/>
            <person name="Chain P."/>
            <person name="Bristow J."/>
            <person name="Eisen J.A."/>
            <person name="Markowitz V."/>
            <person name="Hugenholtz P."/>
            <person name="Kyrpides N.C."/>
            <person name="Klenk H.P."/>
            <person name="Lucas S."/>
        </authorList>
    </citation>
    <scope>NUCLEOTIDE SEQUENCE [LARGE SCALE GENOMIC DNA]</scope>
    <source>
        <strain evidence="3">DSM 4028 / VKM B-1378 / X</strain>
    </source>
</reference>
<evidence type="ECO:0000313" key="3">
    <source>
        <dbReference type="Proteomes" id="UP000002216"/>
    </source>
</evidence>
<sequence length="158" mass="18473">MRSSKKNRTKQENGSAKFDLSSNQYIDLLNTGADVIKSGLDWLNEIEKTKQIAIEANARIMESNNRLSSELVQFEKDILKIQREFELEYKKLDDKHILKMRQLDLIEKIIDKIDKIEIEIKVYQKVDGLTSSIVMTLFEQLHQQKLAYMNNLVTLGQR</sequence>
<dbReference type="KEGG" id="dba:Dbac_1292"/>
<keyword evidence="1" id="KW-0175">Coiled coil</keyword>
<protein>
    <submittedName>
        <fullName evidence="2">Uncharacterized protein</fullName>
    </submittedName>
</protein>
<proteinExistence type="predicted"/>
<keyword evidence="3" id="KW-1185">Reference proteome</keyword>
<feature type="coiled-coil region" evidence="1">
    <location>
        <begin position="64"/>
        <end position="126"/>
    </location>
</feature>
<dbReference type="RefSeq" id="WP_015773485.1">
    <property type="nucleotide sequence ID" value="NC_013173.1"/>
</dbReference>